<dbReference type="Proteomes" id="UP000276133">
    <property type="component" value="Unassembled WGS sequence"/>
</dbReference>
<keyword evidence="2" id="KW-1185">Reference proteome</keyword>
<comment type="caution">
    <text evidence="1">The sequence shown here is derived from an EMBL/GenBank/DDBJ whole genome shotgun (WGS) entry which is preliminary data.</text>
</comment>
<dbReference type="EMBL" id="REGN01000419">
    <property type="protein sequence ID" value="RNA42056.1"/>
    <property type="molecule type" value="Genomic_DNA"/>
</dbReference>
<evidence type="ECO:0000313" key="1">
    <source>
        <dbReference type="EMBL" id="RNA42056.1"/>
    </source>
</evidence>
<organism evidence="1 2">
    <name type="scientific">Brachionus plicatilis</name>
    <name type="common">Marine rotifer</name>
    <name type="synonym">Brachionus muelleri</name>
    <dbReference type="NCBI Taxonomy" id="10195"/>
    <lineage>
        <taxon>Eukaryota</taxon>
        <taxon>Metazoa</taxon>
        <taxon>Spiralia</taxon>
        <taxon>Gnathifera</taxon>
        <taxon>Rotifera</taxon>
        <taxon>Eurotatoria</taxon>
        <taxon>Monogononta</taxon>
        <taxon>Pseudotrocha</taxon>
        <taxon>Ploima</taxon>
        <taxon>Brachionidae</taxon>
        <taxon>Brachionus</taxon>
    </lineage>
</organism>
<dbReference type="AlphaFoldDB" id="A0A3M7T221"/>
<reference evidence="1 2" key="1">
    <citation type="journal article" date="2018" name="Sci. Rep.">
        <title>Genomic signatures of local adaptation to the degree of environmental predictability in rotifers.</title>
        <authorList>
            <person name="Franch-Gras L."/>
            <person name="Hahn C."/>
            <person name="Garcia-Roger E.M."/>
            <person name="Carmona M.J."/>
            <person name="Serra M."/>
            <person name="Gomez A."/>
        </authorList>
    </citation>
    <scope>NUCLEOTIDE SEQUENCE [LARGE SCALE GENOMIC DNA]</scope>
    <source>
        <strain evidence="1">HYR1</strain>
    </source>
</reference>
<evidence type="ECO:0000313" key="2">
    <source>
        <dbReference type="Proteomes" id="UP000276133"/>
    </source>
</evidence>
<name>A0A3M7T221_BRAPC</name>
<protein>
    <submittedName>
        <fullName evidence="1">Uncharacterized protein</fullName>
    </submittedName>
</protein>
<sequence>MKLSIEDWTWCANVFHFILSSDLKIKFDSEVSKIFKYHDFFNRQFYLIIISYSIKPSQAIELIKMYLLSWK</sequence>
<gene>
    <name evidence="1" type="ORF">BpHYR1_037140</name>
</gene>
<proteinExistence type="predicted"/>
<accession>A0A3M7T221</accession>